<reference evidence="2 3" key="1">
    <citation type="submission" date="2020-02" db="EMBL/GenBank/DDBJ databases">
        <title>Whole-genome analyses of novel actinobacteria.</title>
        <authorList>
            <person name="Sahin N."/>
            <person name="Tatar D."/>
        </authorList>
    </citation>
    <scope>NUCLEOTIDE SEQUENCE [LARGE SCALE GENOMIC DNA]</scope>
    <source>
        <strain evidence="2 3">SB3404</strain>
    </source>
</reference>
<organism evidence="2 3">
    <name type="scientific">Streptomyces boncukensis</name>
    <dbReference type="NCBI Taxonomy" id="2711219"/>
    <lineage>
        <taxon>Bacteria</taxon>
        <taxon>Bacillati</taxon>
        <taxon>Actinomycetota</taxon>
        <taxon>Actinomycetes</taxon>
        <taxon>Kitasatosporales</taxon>
        <taxon>Streptomycetaceae</taxon>
        <taxon>Streptomyces</taxon>
    </lineage>
</organism>
<dbReference type="Pfam" id="PF10944">
    <property type="entry name" value="DUF2630"/>
    <property type="match status" value="1"/>
</dbReference>
<evidence type="ECO:0000313" key="2">
    <source>
        <dbReference type="EMBL" id="NGO72450.1"/>
    </source>
</evidence>
<proteinExistence type="predicted"/>
<protein>
    <submittedName>
        <fullName evidence="2">DUF2630 family protein</fullName>
    </submittedName>
</protein>
<gene>
    <name evidence="2" type="ORF">G5C65_29670</name>
</gene>
<keyword evidence="3" id="KW-1185">Reference proteome</keyword>
<accession>A0A6G4X6G3</accession>
<dbReference type="AlphaFoldDB" id="A0A6G4X6G3"/>
<name>A0A6G4X6G3_9ACTN</name>
<dbReference type="Proteomes" id="UP000477722">
    <property type="component" value="Unassembled WGS sequence"/>
</dbReference>
<dbReference type="RefSeq" id="WP_165302133.1">
    <property type="nucleotide sequence ID" value="NZ_JAAKZZ010000463.1"/>
</dbReference>
<comment type="caution">
    <text evidence="2">The sequence shown here is derived from an EMBL/GenBank/DDBJ whole genome shotgun (WGS) entry which is preliminary data.</text>
</comment>
<feature type="region of interest" description="Disordered" evidence="1">
    <location>
        <begin position="73"/>
        <end position="92"/>
    </location>
</feature>
<sequence>MGRPPEEQRERRAEGEILARVTQLVADEHRLREQLAEGNVTSEEERAALAGLERELDQCWDLLRQRRAKREFGENPAEATVRPATEVEGYLS</sequence>
<evidence type="ECO:0000313" key="3">
    <source>
        <dbReference type="Proteomes" id="UP000477722"/>
    </source>
</evidence>
<dbReference type="InterPro" id="IPR020311">
    <property type="entry name" value="Uncharacterised_Rv0898c"/>
</dbReference>
<dbReference type="EMBL" id="JAAKZZ010000463">
    <property type="protein sequence ID" value="NGO72450.1"/>
    <property type="molecule type" value="Genomic_DNA"/>
</dbReference>
<evidence type="ECO:0000256" key="1">
    <source>
        <dbReference type="SAM" id="MobiDB-lite"/>
    </source>
</evidence>